<dbReference type="AlphaFoldDB" id="A0A9P7QZS7"/>
<name>A0A9P7QZS7_9PEZI</name>
<comment type="caution">
    <text evidence="1">The sequence shown here is derived from an EMBL/GenBank/DDBJ whole genome shotgun (WGS) entry which is preliminary data.</text>
</comment>
<dbReference type="EMBL" id="JAESDN010000010">
    <property type="protein sequence ID" value="KAG7044613.1"/>
    <property type="molecule type" value="Genomic_DNA"/>
</dbReference>
<proteinExistence type="predicted"/>
<gene>
    <name evidence="1" type="ORF">JMJ77_004075</name>
</gene>
<organism evidence="1 2">
    <name type="scientific">Colletotrichum scovillei</name>
    <dbReference type="NCBI Taxonomy" id="1209932"/>
    <lineage>
        <taxon>Eukaryota</taxon>
        <taxon>Fungi</taxon>
        <taxon>Dikarya</taxon>
        <taxon>Ascomycota</taxon>
        <taxon>Pezizomycotina</taxon>
        <taxon>Sordariomycetes</taxon>
        <taxon>Hypocreomycetidae</taxon>
        <taxon>Glomerellales</taxon>
        <taxon>Glomerellaceae</taxon>
        <taxon>Colletotrichum</taxon>
        <taxon>Colletotrichum acutatum species complex</taxon>
    </lineage>
</organism>
<evidence type="ECO:0000313" key="2">
    <source>
        <dbReference type="Proteomes" id="UP000699042"/>
    </source>
</evidence>
<dbReference type="Proteomes" id="UP000699042">
    <property type="component" value="Unassembled WGS sequence"/>
</dbReference>
<keyword evidence="2" id="KW-1185">Reference proteome</keyword>
<accession>A0A9P7QZS7</accession>
<sequence>MVALSICSLRKFIDVQTTSTPATRWGVQLQPPGPRNPWPGTSLLIVDGGAGLFTHHTSTLRRIRYDVNIADAYGTLIFQVSRTKGKPTTSQGWYEIFSLSSLREPSPPERWPATSRGLCLLRGIPDATTASRMQSNARRRQQAALRAPYGSGLPIRYGLSLYDM</sequence>
<protein>
    <submittedName>
        <fullName evidence="1">Uncharacterized protein</fullName>
    </submittedName>
</protein>
<evidence type="ECO:0000313" key="1">
    <source>
        <dbReference type="EMBL" id="KAG7044613.1"/>
    </source>
</evidence>
<reference evidence="1" key="1">
    <citation type="submission" date="2021-05" db="EMBL/GenBank/DDBJ databases">
        <title>Comparative genomics of three Colletotrichum scovillei strains and genetic complementation revealed genes involved fungal growth and virulence on chili pepper.</title>
        <authorList>
            <person name="Hsieh D.-K."/>
            <person name="Chuang S.-C."/>
            <person name="Chen C.-Y."/>
            <person name="Chao Y.-T."/>
            <person name="Lu M.-Y.J."/>
            <person name="Lee M.-H."/>
            <person name="Shih M.-C."/>
        </authorList>
    </citation>
    <scope>NUCLEOTIDE SEQUENCE</scope>
    <source>
        <strain evidence="1">Coll-153</strain>
    </source>
</reference>